<evidence type="ECO:0000256" key="6">
    <source>
        <dbReference type="ARBA" id="ARBA00022692"/>
    </source>
</evidence>
<dbReference type="AlphaFoldDB" id="A0A6A6KA39"/>
<evidence type="ECO:0000259" key="15">
    <source>
        <dbReference type="Pfam" id="PF07714"/>
    </source>
</evidence>
<keyword evidence="5" id="KW-0808">Transferase</keyword>
<dbReference type="PANTHER" id="PTHR47982:SF40">
    <property type="entry name" value="NON-SPECIFIC SERINE_THREONINE PROTEIN KINASE"/>
    <property type="match status" value="1"/>
</dbReference>
<keyword evidence="8" id="KW-0418">Kinase</keyword>
<comment type="catalytic activity">
    <reaction evidence="12">
        <text>L-threonyl-[protein] + ATP = O-phospho-L-threonyl-[protein] + ADP + H(+)</text>
        <dbReference type="Rhea" id="RHEA:46608"/>
        <dbReference type="Rhea" id="RHEA-COMP:11060"/>
        <dbReference type="Rhea" id="RHEA-COMP:11605"/>
        <dbReference type="ChEBI" id="CHEBI:15378"/>
        <dbReference type="ChEBI" id="CHEBI:30013"/>
        <dbReference type="ChEBI" id="CHEBI:30616"/>
        <dbReference type="ChEBI" id="CHEBI:61977"/>
        <dbReference type="ChEBI" id="CHEBI:456216"/>
        <dbReference type="EC" id="2.7.11.1"/>
    </reaction>
</comment>
<evidence type="ECO:0000256" key="4">
    <source>
        <dbReference type="ARBA" id="ARBA00022527"/>
    </source>
</evidence>
<dbReference type="InterPro" id="IPR001245">
    <property type="entry name" value="Ser-Thr/Tyr_kinase_cat_dom"/>
</dbReference>
<keyword evidence="10" id="KW-1133">Transmembrane helix</keyword>
<comment type="subcellular location">
    <subcellularLocation>
        <location evidence="1">Cell membrane</location>
        <topology evidence="1">Single-pass membrane protein</topology>
    </subcellularLocation>
</comment>
<dbReference type="GO" id="GO:0005886">
    <property type="term" value="C:plasma membrane"/>
    <property type="evidence" value="ECO:0007669"/>
    <property type="project" value="UniProtKB-SubCell"/>
</dbReference>
<evidence type="ECO:0000256" key="10">
    <source>
        <dbReference type="ARBA" id="ARBA00022989"/>
    </source>
</evidence>
<feature type="compositionally biased region" description="Basic residues" evidence="14">
    <location>
        <begin position="9"/>
        <end position="37"/>
    </location>
</feature>
<keyword evidence="9" id="KW-0067">ATP-binding</keyword>
<evidence type="ECO:0000313" key="16">
    <source>
        <dbReference type="EMBL" id="KAF2285003.1"/>
    </source>
</evidence>
<dbReference type="EC" id="2.7.11.1" evidence="2"/>
<gene>
    <name evidence="16" type="ORF">GH714_034521</name>
</gene>
<dbReference type="InterPro" id="IPR011009">
    <property type="entry name" value="Kinase-like_dom_sf"/>
</dbReference>
<sequence>MENQENRKKNSKKGRRTEKKSKQWKGKGNGRKEKKAGRGYADPEHGIQRVSEKSDIYSFGIVLLELITGRKPLSESDNIANWAKSRIEEALNNKKYKELVDFKLQEAYDGRECKE</sequence>
<name>A0A6A6KA39_HEVBR</name>
<evidence type="ECO:0000256" key="14">
    <source>
        <dbReference type="SAM" id="MobiDB-lite"/>
    </source>
</evidence>
<keyword evidence="17" id="KW-1185">Reference proteome</keyword>
<evidence type="ECO:0000256" key="13">
    <source>
        <dbReference type="ARBA" id="ARBA00048679"/>
    </source>
</evidence>
<comment type="catalytic activity">
    <reaction evidence="13">
        <text>L-seryl-[protein] + ATP = O-phospho-L-seryl-[protein] + ADP + H(+)</text>
        <dbReference type="Rhea" id="RHEA:17989"/>
        <dbReference type="Rhea" id="RHEA-COMP:9863"/>
        <dbReference type="Rhea" id="RHEA-COMP:11604"/>
        <dbReference type="ChEBI" id="CHEBI:15378"/>
        <dbReference type="ChEBI" id="CHEBI:29999"/>
        <dbReference type="ChEBI" id="CHEBI:30616"/>
        <dbReference type="ChEBI" id="CHEBI:83421"/>
        <dbReference type="ChEBI" id="CHEBI:456216"/>
        <dbReference type="EC" id="2.7.11.1"/>
    </reaction>
</comment>
<protein>
    <recommendedName>
        <fullName evidence="2">non-specific serine/threonine protein kinase</fullName>
        <ecNumber evidence="2">2.7.11.1</ecNumber>
    </recommendedName>
</protein>
<dbReference type="GO" id="GO:0005524">
    <property type="term" value="F:ATP binding"/>
    <property type="evidence" value="ECO:0007669"/>
    <property type="project" value="UniProtKB-KW"/>
</dbReference>
<evidence type="ECO:0000256" key="8">
    <source>
        <dbReference type="ARBA" id="ARBA00022777"/>
    </source>
</evidence>
<accession>A0A6A6KA39</accession>
<evidence type="ECO:0000256" key="5">
    <source>
        <dbReference type="ARBA" id="ARBA00022679"/>
    </source>
</evidence>
<keyword evidence="6" id="KW-0812">Transmembrane</keyword>
<evidence type="ECO:0000313" key="17">
    <source>
        <dbReference type="Proteomes" id="UP000467840"/>
    </source>
</evidence>
<keyword evidence="4" id="KW-0723">Serine/threonine-protein kinase</keyword>
<reference evidence="16 17" key="1">
    <citation type="journal article" date="2020" name="Mol. Plant">
        <title>The Chromosome-Based Rubber Tree Genome Provides New Insights into Spurge Genome Evolution and Rubber Biosynthesis.</title>
        <authorList>
            <person name="Liu J."/>
            <person name="Shi C."/>
            <person name="Shi C.C."/>
            <person name="Li W."/>
            <person name="Zhang Q.J."/>
            <person name="Zhang Y."/>
            <person name="Li K."/>
            <person name="Lu H.F."/>
            <person name="Shi C."/>
            <person name="Zhu S.T."/>
            <person name="Xiao Z.Y."/>
            <person name="Nan H."/>
            <person name="Yue Y."/>
            <person name="Zhu X.G."/>
            <person name="Wu Y."/>
            <person name="Hong X.N."/>
            <person name="Fan G.Y."/>
            <person name="Tong Y."/>
            <person name="Zhang D."/>
            <person name="Mao C.L."/>
            <person name="Liu Y.L."/>
            <person name="Hao S.J."/>
            <person name="Liu W.Q."/>
            <person name="Lv M.Q."/>
            <person name="Zhang H.B."/>
            <person name="Liu Y."/>
            <person name="Hu-Tang G.R."/>
            <person name="Wang J.P."/>
            <person name="Wang J.H."/>
            <person name="Sun Y.H."/>
            <person name="Ni S.B."/>
            <person name="Chen W.B."/>
            <person name="Zhang X.C."/>
            <person name="Jiao Y.N."/>
            <person name="Eichler E.E."/>
            <person name="Li G.H."/>
            <person name="Liu X."/>
            <person name="Gao L.Z."/>
        </authorList>
    </citation>
    <scope>NUCLEOTIDE SEQUENCE [LARGE SCALE GENOMIC DNA]</scope>
    <source>
        <strain evidence="17">cv. GT1</strain>
        <tissue evidence="16">Leaf</tissue>
    </source>
</reference>
<dbReference type="PANTHER" id="PTHR47982">
    <property type="entry name" value="PROLINE-RICH RECEPTOR-LIKE PROTEIN KINASE PERK4"/>
    <property type="match status" value="1"/>
</dbReference>
<dbReference type="Gene3D" id="1.10.510.10">
    <property type="entry name" value="Transferase(Phosphotransferase) domain 1"/>
    <property type="match status" value="1"/>
</dbReference>
<evidence type="ECO:0000256" key="9">
    <source>
        <dbReference type="ARBA" id="ARBA00022840"/>
    </source>
</evidence>
<dbReference type="InterPro" id="IPR047117">
    <property type="entry name" value="PERK1-13-like"/>
</dbReference>
<evidence type="ECO:0000256" key="2">
    <source>
        <dbReference type="ARBA" id="ARBA00012513"/>
    </source>
</evidence>
<dbReference type="SUPFAM" id="SSF56112">
    <property type="entry name" value="Protein kinase-like (PK-like)"/>
    <property type="match status" value="1"/>
</dbReference>
<dbReference type="Pfam" id="PF07714">
    <property type="entry name" value="PK_Tyr_Ser-Thr"/>
    <property type="match status" value="1"/>
</dbReference>
<dbReference type="GO" id="GO:0004674">
    <property type="term" value="F:protein serine/threonine kinase activity"/>
    <property type="evidence" value="ECO:0007669"/>
    <property type="project" value="UniProtKB-KW"/>
</dbReference>
<feature type="region of interest" description="Disordered" evidence="14">
    <location>
        <begin position="1"/>
        <end position="47"/>
    </location>
</feature>
<comment type="caution">
    <text evidence="16">The sequence shown here is derived from an EMBL/GenBank/DDBJ whole genome shotgun (WGS) entry which is preliminary data.</text>
</comment>
<proteinExistence type="predicted"/>
<evidence type="ECO:0000256" key="7">
    <source>
        <dbReference type="ARBA" id="ARBA00022741"/>
    </source>
</evidence>
<evidence type="ECO:0000256" key="3">
    <source>
        <dbReference type="ARBA" id="ARBA00022475"/>
    </source>
</evidence>
<evidence type="ECO:0000256" key="12">
    <source>
        <dbReference type="ARBA" id="ARBA00047899"/>
    </source>
</evidence>
<dbReference type="EMBL" id="JAAGAX010000018">
    <property type="protein sequence ID" value="KAF2285003.1"/>
    <property type="molecule type" value="Genomic_DNA"/>
</dbReference>
<keyword evidence="3" id="KW-1003">Cell membrane</keyword>
<feature type="domain" description="Serine-threonine/tyrosine-protein kinase catalytic" evidence="15">
    <location>
        <begin position="48"/>
        <end position="84"/>
    </location>
</feature>
<evidence type="ECO:0000256" key="11">
    <source>
        <dbReference type="ARBA" id="ARBA00023136"/>
    </source>
</evidence>
<organism evidence="16 17">
    <name type="scientific">Hevea brasiliensis</name>
    <name type="common">Para rubber tree</name>
    <name type="synonym">Siphonia brasiliensis</name>
    <dbReference type="NCBI Taxonomy" id="3981"/>
    <lineage>
        <taxon>Eukaryota</taxon>
        <taxon>Viridiplantae</taxon>
        <taxon>Streptophyta</taxon>
        <taxon>Embryophyta</taxon>
        <taxon>Tracheophyta</taxon>
        <taxon>Spermatophyta</taxon>
        <taxon>Magnoliopsida</taxon>
        <taxon>eudicotyledons</taxon>
        <taxon>Gunneridae</taxon>
        <taxon>Pentapetalae</taxon>
        <taxon>rosids</taxon>
        <taxon>fabids</taxon>
        <taxon>Malpighiales</taxon>
        <taxon>Euphorbiaceae</taxon>
        <taxon>Crotonoideae</taxon>
        <taxon>Micrandreae</taxon>
        <taxon>Hevea</taxon>
    </lineage>
</organism>
<dbReference type="Proteomes" id="UP000467840">
    <property type="component" value="Chromosome 12"/>
</dbReference>
<keyword evidence="7" id="KW-0547">Nucleotide-binding</keyword>
<evidence type="ECO:0000256" key="1">
    <source>
        <dbReference type="ARBA" id="ARBA00004162"/>
    </source>
</evidence>
<keyword evidence="11" id="KW-0472">Membrane</keyword>